<reference evidence="1 2" key="1">
    <citation type="submission" date="2014-07" db="EMBL/GenBank/DDBJ databases">
        <authorList>
            <person name="Lee K."/>
            <person name="Lim J.Y."/>
            <person name="Hwang I."/>
        </authorList>
    </citation>
    <scope>NUCLEOTIDE SEQUENCE [LARGE SCALE GENOMIC DNA]</scope>
    <source>
        <strain evidence="1 2">KL28</strain>
    </source>
</reference>
<protein>
    <recommendedName>
        <fullName evidence="3">Lipoprotein</fullName>
    </recommendedName>
</protein>
<dbReference type="PROSITE" id="PS51257">
    <property type="entry name" value="PROKAR_LIPOPROTEIN"/>
    <property type="match status" value="1"/>
</dbReference>
<organism evidence="1 2">
    <name type="scientific">Pseudomonas alkylphenolica</name>
    <dbReference type="NCBI Taxonomy" id="237609"/>
    <lineage>
        <taxon>Bacteria</taxon>
        <taxon>Pseudomonadati</taxon>
        <taxon>Pseudomonadota</taxon>
        <taxon>Gammaproteobacteria</taxon>
        <taxon>Pseudomonadales</taxon>
        <taxon>Pseudomonadaceae</taxon>
        <taxon>Pseudomonas</taxon>
    </lineage>
</organism>
<dbReference type="KEGG" id="palk:PSAKL28_31070"/>
<accession>A0A077FAF8</accession>
<evidence type="ECO:0000313" key="1">
    <source>
        <dbReference type="EMBL" id="AIL62283.1"/>
    </source>
</evidence>
<evidence type="ECO:0008006" key="3">
    <source>
        <dbReference type="Google" id="ProtNLM"/>
    </source>
</evidence>
<dbReference type="AlphaFoldDB" id="A0A077FAF8"/>
<sequence length="123" mass="13351">MTGKICRAHIGQLHMPNFRILICSTLAASLIGCASPGNPTGSKLTDKTPEEYAACVLPKWLAVAPHAWQKSITNGYRITAPSAVTSDEVLEVVEYHDGSRATFYKGSFLSGDKLRQVARECLD</sequence>
<name>A0A077FAF8_9PSED</name>
<proteinExistence type="predicted"/>
<dbReference type="EMBL" id="CP009048">
    <property type="protein sequence ID" value="AIL62283.1"/>
    <property type="molecule type" value="Genomic_DNA"/>
</dbReference>
<evidence type="ECO:0000313" key="2">
    <source>
        <dbReference type="Proteomes" id="UP000028931"/>
    </source>
</evidence>
<dbReference type="eggNOG" id="ENOG5033ER0">
    <property type="taxonomic scope" value="Bacteria"/>
</dbReference>
<dbReference type="HOGENOM" id="CLU_144799_1_1_6"/>
<gene>
    <name evidence="1" type="ORF">PSAKL28_31070</name>
</gene>
<dbReference type="Proteomes" id="UP000028931">
    <property type="component" value="Chromosome"/>
</dbReference>